<dbReference type="EMBL" id="AE017245">
    <property type="protein sequence ID" value="AAZ44019.2"/>
    <property type="molecule type" value="Genomic_DNA"/>
</dbReference>
<protein>
    <submittedName>
        <fullName evidence="7">Putative ABC transporter ATP-binding protein</fullName>
    </submittedName>
</protein>
<evidence type="ECO:0000313" key="8">
    <source>
        <dbReference type="Proteomes" id="UP000000549"/>
    </source>
</evidence>
<evidence type="ECO:0000313" key="7">
    <source>
        <dbReference type="EMBL" id="AAZ44019.2"/>
    </source>
</evidence>
<dbReference type="PANTHER" id="PTHR42798:SF2">
    <property type="entry name" value="ABC TRANSPORTER ATP-BINDING PROTEIN MG467-RELATED"/>
    <property type="match status" value="1"/>
</dbReference>
<dbReference type="GO" id="GO:0016887">
    <property type="term" value="F:ATP hydrolysis activity"/>
    <property type="evidence" value="ECO:0007669"/>
    <property type="project" value="InterPro"/>
</dbReference>
<dbReference type="GO" id="GO:0098796">
    <property type="term" value="C:membrane protein complex"/>
    <property type="evidence" value="ECO:0007669"/>
    <property type="project" value="UniProtKB-ARBA"/>
</dbReference>
<dbReference type="RefSeq" id="WP_081420553.1">
    <property type="nucleotide sequence ID" value="NC_007294.1"/>
</dbReference>
<dbReference type="InterPro" id="IPR017911">
    <property type="entry name" value="MacB-like_ATP-bd"/>
</dbReference>
<sequence length="383" mass="43668">MIFNFKKSNKKPDPEIKDKDKEKNKEQDQAKTKEKDKTQKLEKEKKIVLKPKPKKEPKPKPKRAPRISLKEKNQRKFNDDLEEQNVEVLNKKELGVKVTKKNIFELLDKDGGKNKVLVDAKIAKILKKASSKKRAKDEQKALTNSKDAIIEVRNVSKYYLSGNVVTRVLKDISVTINKGEFVLIYGKSGGGKSTLLNLISGLDRPNNGHIIVCDTNLPYYSDSQLTYFRRKHVSFIFQNYNLLNNLNGYDNVLTGAYLQKDKSKKLDIDELFKEFDLLDIKDKYPSQMSGGQQQRVSILRALAKNAEIIFADEPTGALDEKTSQIVLSYLVDINQKLKTTIVMVTHDPKATEIANKVITVSKGKIESVKINKSPKHPKEIYLH</sequence>
<dbReference type="GO" id="GO:0005524">
    <property type="term" value="F:ATP binding"/>
    <property type="evidence" value="ECO:0007669"/>
    <property type="project" value="UniProtKB-KW"/>
</dbReference>
<dbReference type="InterPro" id="IPR003593">
    <property type="entry name" value="AAA+_ATPase"/>
</dbReference>
<evidence type="ECO:0000256" key="2">
    <source>
        <dbReference type="ARBA" id="ARBA00022448"/>
    </source>
</evidence>
<keyword evidence="8" id="KW-1185">Reference proteome</keyword>
<comment type="similarity">
    <text evidence="1">Belongs to the ABC transporter superfamily.</text>
</comment>
<dbReference type="SUPFAM" id="SSF52540">
    <property type="entry name" value="P-loop containing nucleoside triphosphate hydrolases"/>
    <property type="match status" value="1"/>
</dbReference>
<evidence type="ECO:0000256" key="1">
    <source>
        <dbReference type="ARBA" id="ARBA00005417"/>
    </source>
</evidence>
<dbReference type="PROSITE" id="PS00211">
    <property type="entry name" value="ABC_TRANSPORTER_1"/>
    <property type="match status" value="1"/>
</dbReference>
<gene>
    <name evidence="7" type="ordered locus">MS53_0612</name>
</gene>
<dbReference type="InterPro" id="IPR027417">
    <property type="entry name" value="P-loop_NTPase"/>
</dbReference>
<dbReference type="KEGG" id="msy:MS53_0612"/>
<dbReference type="HOGENOM" id="CLU_000604_1_22_14"/>
<dbReference type="Pfam" id="PF00005">
    <property type="entry name" value="ABC_tran"/>
    <property type="match status" value="1"/>
</dbReference>
<dbReference type="InterPro" id="IPR003439">
    <property type="entry name" value="ABC_transporter-like_ATP-bd"/>
</dbReference>
<dbReference type="Proteomes" id="UP000000549">
    <property type="component" value="Chromosome"/>
</dbReference>
<dbReference type="AlphaFoldDB" id="Q4A5F2"/>
<dbReference type="Gene3D" id="3.40.50.300">
    <property type="entry name" value="P-loop containing nucleotide triphosphate hydrolases"/>
    <property type="match status" value="1"/>
</dbReference>
<evidence type="ECO:0000256" key="5">
    <source>
        <dbReference type="SAM" id="MobiDB-lite"/>
    </source>
</evidence>
<dbReference type="CDD" id="cd03255">
    <property type="entry name" value="ABC_MJ0796_LolCDE_FtsE"/>
    <property type="match status" value="1"/>
</dbReference>
<keyword evidence="4 7" id="KW-0067">ATP-binding</keyword>
<dbReference type="PROSITE" id="PS50893">
    <property type="entry name" value="ABC_TRANSPORTER_2"/>
    <property type="match status" value="1"/>
</dbReference>
<reference evidence="7 8" key="1">
    <citation type="journal article" date="2005" name="J. Bacteriol.">
        <title>Swine and poultry pathogens: the complete genome sequences of two strains of Mycoplasma hyopneumoniae and a strain of Mycoplasma synoviae.</title>
        <authorList>
            <person name="Vasconcelos A.T."/>
            <person name="Ferreira H.B."/>
            <person name="Bizarro C.V."/>
            <person name="Bonatto S.L."/>
            <person name="Carvalho M.O."/>
            <person name="Pinto P.M."/>
            <person name="Almeida D.F."/>
            <person name="Almeida L.G."/>
            <person name="Almeida R."/>
            <person name="Alves-Filho L."/>
            <person name="Assuncao E.N."/>
            <person name="Azevedo V.A."/>
            <person name="Bogo M.R."/>
            <person name="Brigido M.M."/>
            <person name="Brocchi M."/>
            <person name="Burity H.A."/>
            <person name="Camargo A.A."/>
            <person name="Camargo S.S."/>
            <person name="Carepo M.S."/>
            <person name="Carraro D.M."/>
            <person name="de Mattos Cascardo J.C."/>
            <person name="Castro L.A."/>
            <person name="Cavalcanti G."/>
            <person name="Chemale G."/>
            <person name="Collevatti R.G."/>
            <person name="Cunha C.W."/>
            <person name="Dallagiovanna B."/>
            <person name="Dambros B.P."/>
            <person name="Dellagostin O.A."/>
            <person name="Falcao C."/>
            <person name="Fantinatti-Garboggini F."/>
            <person name="Felipe M.S."/>
            <person name="Fiorentin L."/>
            <person name="Franco G.R."/>
            <person name="Freitas N.S."/>
            <person name="Frias D."/>
            <person name="Grangeiro T.B."/>
            <person name="Grisard E.C."/>
            <person name="Guimaraes C.T."/>
            <person name="Hungria M."/>
            <person name="Jardim S.N."/>
            <person name="Krieger M.A."/>
            <person name="Laurino J.P."/>
            <person name="Lima L.F."/>
            <person name="Lopes M.I."/>
            <person name="Loreto E.L."/>
            <person name="Madeira H.M."/>
            <person name="Manfio G.P."/>
            <person name="Maranhao A.Q."/>
            <person name="Martinkovics C.T."/>
            <person name="Medeiros S.R."/>
            <person name="Moreira M.A."/>
            <person name="Neiva M."/>
            <person name="Ramalho-Neto C.E."/>
            <person name="Nicolas M.F."/>
            <person name="Oliveira S.C."/>
            <person name="Paixao R.F."/>
            <person name="Pedrosa F.O."/>
            <person name="Pena S.D."/>
            <person name="Pereira M."/>
            <person name="Pereira-Ferrari L."/>
            <person name="Piffer I."/>
            <person name="Pinto L.S."/>
            <person name="Potrich D.P."/>
            <person name="Salim A.C."/>
            <person name="Santos F.R."/>
            <person name="Schmitt R."/>
            <person name="Schneider M.P."/>
            <person name="Schrank A."/>
            <person name="Schrank I.S."/>
            <person name="Schuck A.F."/>
            <person name="Seuanez H.N."/>
            <person name="Silva D.W."/>
            <person name="Silva R."/>
            <person name="Silva S.C."/>
            <person name="Soares C.M."/>
            <person name="Souza K.R."/>
            <person name="Souza R.C."/>
            <person name="Staats C.C."/>
            <person name="Steffens M.B."/>
            <person name="Teixeira S.M."/>
            <person name="Urmenyi T.P."/>
            <person name="Vainstein M.H."/>
            <person name="Zuccherato L.W."/>
            <person name="Simpson A.J."/>
            <person name="Zaha A."/>
        </authorList>
    </citation>
    <scope>NUCLEOTIDE SEQUENCE [LARGE SCALE GENOMIC DNA]</scope>
    <source>
        <strain evidence="7 8">53</strain>
    </source>
</reference>
<evidence type="ECO:0000256" key="3">
    <source>
        <dbReference type="ARBA" id="ARBA00022741"/>
    </source>
</evidence>
<dbReference type="PANTHER" id="PTHR42798">
    <property type="entry name" value="LIPOPROTEIN-RELEASING SYSTEM ATP-BINDING PROTEIN LOLD"/>
    <property type="match status" value="1"/>
</dbReference>
<dbReference type="GO" id="GO:0022857">
    <property type="term" value="F:transmembrane transporter activity"/>
    <property type="evidence" value="ECO:0007669"/>
    <property type="project" value="UniProtKB-ARBA"/>
</dbReference>
<dbReference type="InterPro" id="IPR017871">
    <property type="entry name" value="ABC_transporter-like_CS"/>
</dbReference>
<organism evidence="7 8">
    <name type="scientific">Mycoplasmopsis synoviae (strain 53)</name>
    <name type="common">Mycoplasma synoviae</name>
    <dbReference type="NCBI Taxonomy" id="262723"/>
    <lineage>
        <taxon>Bacteria</taxon>
        <taxon>Bacillati</taxon>
        <taxon>Mycoplasmatota</taxon>
        <taxon>Mycoplasmoidales</taxon>
        <taxon>Metamycoplasmataceae</taxon>
        <taxon>Mycoplasmopsis</taxon>
    </lineage>
</organism>
<proteinExistence type="inferred from homology"/>
<evidence type="ECO:0000259" key="6">
    <source>
        <dbReference type="PROSITE" id="PS50893"/>
    </source>
</evidence>
<dbReference type="OrthoDB" id="9802264at2"/>
<feature type="region of interest" description="Disordered" evidence="5">
    <location>
        <begin position="1"/>
        <end position="76"/>
    </location>
</feature>
<accession>Q4A5F2</accession>
<dbReference type="SMART" id="SM00382">
    <property type="entry name" value="AAA"/>
    <property type="match status" value="1"/>
</dbReference>
<dbReference type="FunFam" id="3.40.50.300:FF:000032">
    <property type="entry name" value="Export ABC transporter ATP-binding protein"/>
    <property type="match status" value="1"/>
</dbReference>
<name>Q4A5F2_MYCS5</name>
<keyword evidence="3" id="KW-0547">Nucleotide-binding</keyword>
<keyword evidence="2" id="KW-0813">Transport</keyword>
<feature type="domain" description="ABC transporter" evidence="6">
    <location>
        <begin position="150"/>
        <end position="382"/>
    </location>
</feature>
<dbReference type="STRING" id="262723.MS53_0612"/>
<dbReference type="eggNOG" id="COG1136">
    <property type="taxonomic scope" value="Bacteria"/>
</dbReference>
<feature type="compositionally biased region" description="Basic and acidic residues" evidence="5">
    <location>
        <begin position="10"/>
        <end position="47"/>
    </location>
</feature>
<evidence type="ECO:0000256" key="4">
    <source>
        <dbReference type="ARBA" id="ARBA00022840"/>
    </source>
</evidence>